<dbReference type="AlphaFoldDB" id="A0A8H9G2U2"/>
<feature type="compositionally biased region" description="Acidic residues" evidence="1">
    <location>
        <begin position="33"/>
        <end position="43"/>
    </location>
</feature>
<organism evidence="2 3">
    <name type="scientific">Sphingobacterium cellulitidis</name>
    <dbReference type="NCBI Taxonomy" id="1768011"/>
    <lineage>
        <taxon>Bacteria</taxon>
        <taxon>Pseudomonadati</taxon>
        <taxon>Bacteroidota</taxon>
        <taxon>Sphingobacteriia</taxon>
        <taxon>Sphingobacteriales</taxon>
        <taxon>Sphingobacteriaceae</taxon>
        <taxon>Sphingobacterium</taxon>
    </lineage>
</organism>
<accession>A0A8H9G2U2</accession>
<proteinExistence type="predicted"/>
<dbReference type="Proteomes" id="UP000614460">
    <property type="component" value="Unassembled WGS sequence"/>
</dbReference>
<protein>
    <submittedName>
        <fullName evidence="2">Uncharacterized protein</fullName>
    </submittedName>
</protein>
<reference evidence="2" key="1">
    <citation type="journal article" date="2014" name="Int. J. Syst. Evol. Microbiol.">
        <title>Complete genome sequence of Corynebacterium casei LMG S-19264T (=DSM 44701T), isolated from a smear-ripened cheese.</title>
        <authorList>
            <consortium name="US DOE Joint Genome Institute (JGI-PGF)"/>
            <person name="Walter F."/>
            <person name="Albersmeier A."/>
            <person name="Kalinowski J."/>
            <person name="Ruckert C."/>
        </authorList>
    </citation>
    <scope>NUCLEOTIDE SEQUENCE</scope>
    <source>
        <strain evidence="2">CGMCC 1.15966</strain>
    </source>
</reference>
<feature type="region of interest" description="Disordered" evidence="1">
    <location>
        <begin position="14"/>
        <end position="57"/>
    </location>
</feature>
<evidence type="ECO:0000256" key="1">
    <source>
        <dbReference type="SAM" id="MobiDB-lite"/>
    </source>
</evidence>
<sequence length="57" mass="6372">MWYLILSYLMNPGNPTMPIQPTDPNIMVTQSVDDPDADADDPVYGDNGNVRPPRPKK</sequence>
<gene>
    <name evidence="2" type="ORF">GCM10011516_35680</name>
</gene>
<name>A0A8H9G2U2_9SPHI</name>
<evidence type="ECO:0000313" key="2">
    <source>
        <dbReference type="EMBL" id="GGE34924.1"/>
    </source>
</evidence>
<dbReference type="RefSeq" id="WP_169715255.1">
    <property type="nucleotide sequence ID" value="NZ_BMKM01000017.1"/>
</dbReference>
<keyword evidence="3" id="KW-1185">Reference proteome</keyword>
<evidence type="ECO:0000313" key="3">
    <source>
        <dbReference type="Proteomes" id="UP000614460"/>
    </source>
</evidence>
<feature type="compositionally biased region" description="Polar residues" evidence="1">
    <location>
        <begin position="14"/>
        <end position="31"/>
    </location>
</feature>
<reference evidence="2" key="2">
    <citation type="submission" date="2020-09" db="EMBL/GenBank/DDBJ databases">
        <authorList>
            <person name="Sun Q."/>
            <person name="Zhou Y."/>
        </authorList>
    </citation>
    <scope>NUCLEOTIDE SEQUENCE</scope>
    <source>
        <strain evidence="2">CGMCC 1.15966</strain>
    </source>
</reference>
<comment type="caution">
    <text evidence="2">The sequence shown here is derived from an EMBL/GenBank/DDBJ whole genome shotgun (WGS) entry which is preliminary data.</text>
</comment>
<dbReference type="EMBL" id="BMKM01000017">
    <property type="protein sequence ID" value="GGE34924.1"/>
    <property type="molecule type" value="Genomic_DNA"/>
</dbReference>